<evidence type="ECO:0000256" key="3">
    <source>
        <dbReference type="ARBA" id="ARBA00022896"/>
    </source>
</evidence>
<keyword evidence="4" id="KW-0223">Dioxygenase</keyword>
<dbReference type="Pfam" id="PF13640">
    <property type="entry name" value="2OG-FeII_Oxy_3"/>
    <property type="match status" value="1"/>
</dbReference>
<dbReference type="InterPro" id="IPR006620">
    <property type="entry name" value="Pro_4_hyd_alph"/>
</dbReference>
<gene>
    <name evidence="8" type="ORF">DBO85_17495</name>
</gene>
<organism evidence="8 9">
    <name type="scientific">Pseudomonas mangrovi</name>
    <dbReference type="NCBI Taxonomy" id="2161748"/>
    <lineage>
        <taxon>Bacteria</taxon>
        <taxon>Pseudomonadati</taxon>
        <taxon>Pseudomonadota</taxon>
        <taxon>Gammaproteobacteria</taxon>
        <taxon>Pseudomonadales</taxon>
        <taxon>Pseudomonadaceae</taxon>
        <taxon>Pseudomonas</taxon>
    </lineage>
</organism>
<name>A0A2T5P5M8_9PSED</name>
<accession>A0A2T5P5M8</accession>
<dbReference type="GO" id="GO:0031418">
    <property type="term" value="F:L-ascorbic acid binding"/>
    <property type="evidence" value="ECO:0007669"/>
    <property type="project" value="UniProtKB-KW"/>
</dbReference>
<keyword evidence="2" id="KW-0479">Metal-binding</keyword>
<dbReference type="InterPro" id="IPR044862">
    <property type="entry name" value="Pro_4_hyd_alph_FE2OG_OXY"/>
</dbReference>
<keyword evidence="5" id="KW-0560">Oxidoreductase</keyword>
<evidence type="ECO:0000256" key="4">
    <source>
        <dbReference type="ARBA" id="ARBA00022964"/>
    </source>
</evidence>
<comment type="caution">
    <text evidence="8">The sequence shown here is derived from an EMBL/GenBank/DDBJ whole genome shotgun (WGS) entry which is preliminary data.</text>
</comment>
<evidence type="ECO:0000256" key="5">
    <source>
        <dbReference type="ARBA" id="ARBA00023002"/>
    </source>
</evidence>
<reference evidence="8 9" key="1">
    <citation type="submission" date="2018-04" db="EMBL/GenBank/DDBJ databases">
        <title>Pseudomonas sp. nov., isolated from mangrove soil.</title>
        <authorList>
            <person name="Chen C."/>
        </authorList>
    </citation>
    <scope>NUCLEOTIDE SEQUENCE [LARGE SCALE GENOMIC DNA]</scope>
    <source>
        <strain evidence="8 9">TC-11</strain>
    </source>
</reference>
<dbReference type="OrthoDB" id="9783171at2"/>
<evidence type="ECO:0000256" key="2">
    <source>
        <dbReference type="ARBA" id="ARBA00022723"/>
    </source>
</evidence>
<evidence type="ECO:0000256" key="1">
    <source>
        <dbReference type="ARBA" id="ARBA00001961"/>
    </source>
</evidence>
<keyword evidence="9" id="KW-1185">Reference proteome</keyword>
<dbReference type="GO" id="GO:0008198">
    <property type="term" value="F:ferrous iron binding"/>
    <property type="evidence" value="ECO:0007669"/>
    <property type="project" value="TreeGrafter"/>
</dbReference>
<dbReference type="InterPro" id="IPR051559">
    <property type="entry name" value="HIF_prolyl_hydroxylases"/>
</dbReference>
<comment type="cofactor">
    <cofactor evidence="1">
        <name>L-ascorbate</name>
        <dbReference type="ChEBI" id="CHEBI:38290"/>
    </cofactor>
</comment>
<dbReference type="PANTHER" id="PTHR12907:SF26">
    <property type="entry name" value="HIF PROLYL HYDROXYLASE, ISOFORM C"/>
    <property type="match status" value="1"/>
</dbReference>
<dbReference type="Proteomes" id="UP000244064">
    <property type="component" value="Unassembled WGS sequence"/>
</dbReference>
<dbReference type="EMBL" id="QASN01000021">
    <property type="protein sequence ID" value="PTU73040.1"/>
    <property type="molecule type" value="Genomic_DNA"/>
</dbReference>
<evidence type="ECO:0000313" key="9">
    <source>
        <dbReference type="Proteomes" id="UP000244064"/>
    </source>
</evidence>
<dbReference type="GO" id="GO:0071456">
    <property type="term" value="P:cellular response to hypoxia"/>
    <property type="evidence" value="ECO:0007669"/>
    <property type="project" value="TreeGrafter"/>
</dbReference>
<dbReference type="Gene3D" id="2.60.120.620">
    <property type="entry name" value="q2cbj1_9rhob like domain"/>
    <property type="match status" value="1"/>
</dbReference>
<keyword evidence="3" id="KW-0847">Vitamin C</keyword>
<evidence type="ECO:0000259" key="7">
    <source>
        <dbReference type="PROSITE" id="PS51471"/>
    </source>
</evidence>
<feature type="domain" description="Fe2OG dioxygenase" evidence="7">
    <location>
        <begin position="105"/>
        <end position="201"/>
    </location>
</feature>
<proteinExistence type="predicted"/>
<dbReference type="PROSITE" id="PS51471">
    <property type="entry name" value="FE2OG_OXY"/>
    <property type="match status" value="1"/>
</dbReference>
<dbReference type="RefSeq" id="WP_108108826.1">
    <property type="nucleotide sequence ID" value="NZ_QASN01000021.1"/>
</dbReference>
<evidence type="ECO:0000256" key="6">
    <source>
        <dbReference type="ARBA" id="ARBA00023004"/>
    </source>
</evidence>
<dbReference type="AlphaFoldDB" id="A0A2T5P5M8"/>
<dbReference type="SMART" id="SM00702">
    <property type="entry name" value="P4Hc"/>
    <property type="match status" value="1"/>
</dbReference>
<dbReference type="PANTHER" id="PTHR12907">
    <property type="entry name" value="EGL NINE HOMOLOG-RELATED"/>
    <property type="match status" value="1"/>
</dbReference>
<dbReference type="InterPro" id="IPR005123">
    <property type="entry name" value="Oxoglu/Fe-dep_dioxygenase_dom"/>
</dbReference>
<dbReference type="GO" id="GO:0031543">
    <property type="term" value="F:peptidyl-proline dioxygenase activity"/>
    <property type="evidence" value="ECO:0007669"/>
    <property type="project" value="TreeGrafter"/>
</dbReference>
<protein>
    <submittedName>
        <fullName evidence="8">2OG-Fe(II) oxygenase</fullName>
    </submittedName>
</protein>
<keyword evidence="6" id="KW-0408">Iron</keyword>
<evidence type="ECO:0000313" key="8">
    <source>
        <dbReference type="EMBL" id="PTU73040.1"/>
    </source>
</evidence>
<sequence>MSIPANHPLLLRIVDDLADRGWSQQNIFLPQGLTAELAAECRERAERGLLEPAGVGRGDALLVREGVRGDSIQWIEPGQSSVCDRYLAIVDALRQTLNQQLYLGLADFEGHFALYPVGAFYARHVDRFRDDDRRSISAVLYLNDRWLPEHGGQLRLYLNEGQTLDIEPQGGCLVVFRSADIAHEVLPASRERLSLTGWFRRRGDSPL</sequence>